<organism evidence="1 2">
    <name type="scientific">Blastococcus tunisiensis</name>
    <dbReference type="NCBI Taxonomy" id="1798228"/>
    <lineage>
        <taxon>Bacteria</taxon>
        <taxon>Bacillati</taxon>
        <taxon>Actinomycetota</taxon>
        <taxon>Actinomycetes</taxon>
        <taxon>Geodermatophilales</taxon>
        <taxon>Geodermatophilaceae</taxon>
        <taxon>Blastococcus</taxon>
    </lineage>
</organism>
<evidence type="ECO:0000313" key="1">
    <source>
        <dbReference type="EMBL" id="SFF51376.1"/>
    </source>
</evidence>
<dbReference type="Proteomes" id="UP000198589">
    <property type="component" value="Unassembled WGS sequence"/>
</dbReference>
<reference evidence="2" key="1">
    <citation type="submission" date="2016-10" db="EMBL/GenBank/DDBJ databases">
        <authorList>
            <person name="Varghese N."/>
            <person name="Submissions S."/>
        </authorList>
    </citation>
    <scope>NUCLEOTIDE SEQUENCE [LARGE SCALE GENOMIC DNA]</scope>
    <source>
        <strain evidence="2">DSM 46838</strain>
    </source>
</reference>
<sequence>MASVISLELNELSVDLVEKYVDDLDLRNFRRLFDDSRRYRTVAEQEFVNVEPWIQWVTVHTGLDFSEHGIFRLGDAVDAPYEQVWERVQRELRLSVGAVSPMNATALKERPSFFVPDPWTETEVHGSWDLRLLHRAVKAAVNSNAEGSFDLRSLIQLAAGASRNLDWRKLPDYVGLARRSRNRKWLRAGVLDHLLADTFQTQWLRHRPAYSSLFLNAAAHVQHHYMYNSPYYVGGQSNPAWYVAADMDPVGDLYQIYDAILGQIFRLCDAHDVRLLVTTGLAQVPNPEIVFYYRPLDHAGVLDTVGISGVTAVEPRMSRDFLVRFDSTQASAEAARILRSVTAEDGDALFTADERGDSLFVKVAYTREMAPGMSVTVGDRHIPDFAALFVHVSIENAIHTTYGSFFDCGKAPHPALESMPLASVFDHTLRAVREECAPEGVTTETA</sequence>
<evidence type="ECO:0000313" key="2">
    <source>
        <dbReference type="Proteomes" id="UP000198589"/>
    </source>
</evidence>
<dbReference type="InterPro" id="IPR017850">
    <property type="entry name" value="Alkaline_phosphatase_core_sf"/>
</dbReference>
<dbReference type="RefSeq" id="WP_092201785.1">
    <property type="nucleotide sequence ID" value="NZ_FOND01000015.1"/>
</dbReference>
<name>A0A1I2JET7_9ACTN</name>
<dbReference type="SUPFAM" id="SSF53649">
    <property type="entry name" value="Alkaline phosphatase-like"/>
    <property type="match status" value="1"/>
</dbReference>
<gene>
    <name evidence="1" type="ORF">SAMN05216574_115117</name>
</gene>
<dbReference type="EMBL" id="FOND01000015">
    <property type="protein sequence ID" value="SFF51376.1"/>
    <property type="molecule type" value="Genomic_DNA"/>
</dbReference>
<protein>
    <submittedName>
        <fullName evidence="1">Type I phosphodiesterase / nucleotide pyrophosphatase</fullName>
    </submittedName>
</protein>
<dbReference type="STRING" id="1798228.SAMN05216574_115117"/>
<accession>A0A1I2JET7</accession>
<dbReference type="InterPro" id="IPR002591">
    <property type="entry name" value="Phosphodiest/P_Trfase"/>
</dbReference>
<dbReference type="AlphaFoldDB" id="A0A1I2JET7"/>
<keyword evidence="2" id="KW-1185">Reference proteome</keyword>
<dbReference type="Gene3D" id="3.40.720.10">
    <property type="entry name" value="Alkaline Phosphatase, subunit A"/>
    <property type="match status" value="1"/>
</dbReference>
<proteinExistence type="predicted"/>
<dbReference type="Pfam" id="PF01663">
    <property type="entry name" value="Phosphodiest"/>
    <property type="match status" value="1"/>
</dbReference>